<organism evidence="1 2">
    <name type="scientific">Auxenochlorella protothecoides</name>
    <name type="common">Green microalga</name>
    <name type="synonym">Chlorella protothecoides</name>
    <dbReference type="NCBI Taxonomy" id="3075"/>
    <lineage>
        <taxon>Eukaryota</taxon>
        <taxon>Viridiplantae</taxon>
        <taxon>Chlorophyta</taxon>
        <taxon>core chlorophytes</taxon>
        <taxon>Trebouxiophyceae</taxon>
        <taxon>Chlorellales</taxon>
        <taxon>Chlorellaceae</taxon>
        <taxon>Auxenochlorella</taxon>
    </lineage>
</organism>
<evidence type="ECO:0000313" key="2">
    <source>
        <dbReference type="Proteomes" id="UP000279271"/>
    </source>
</evidence>
<dbReference type="EMBL" id="QOKY01000122">
    <property type="protein sequence ID" value="RMZ57723.1"/>
    <property type="molecule type" value="Genomic_DNA"/>
</dbReference>
<feature type="non-terminal residue" evidence="1">
    <location>
        <position position="1"/>
    </location>
</feature>
<name>A0A3M7L4R8_AUXPR</name>
<dbReference type="AlphaFoldDB" id="A0A3M7L4R8"/>
<accession>A0A3M7L4R8</accession>
<reference evidence="2" key="1">
    <citation type="journal article" date="2018" name="Algal Res.">
        <title>Characterization of plant carbon substrate utilization by Auxenochlorella protothecoides.</title>
        <authorList>
            <person name="Vogler B.W."/>
            <person name="Starkenburg S.R."/>
            <person name="Sudasinghe N."/>
            <person name="Schambach J.Y."/>
            <person name="Rollin J.A."/>
            <person name="Pattathil S."/>
            <person name="Barry A.N."/>
        </authorList>
    </citation>
    <scope>NUCLEOTIDE SEQUENCE [LARGE SCALE GENOMIC DNA]</scope>
    <source>
        <strain evidence="2">UTEX 25</strain>
    </source>
</reference>
<comment type="caution">
    <text evidence="1">The sequence shown here is derived from an EMBL/GenBank/DDBJ whole genome shotgun (WGS) entry which is preliminary data.</text>
</comment>
<proteinExistence type="predicted"/>
<sequence length="119" mass="12021">RHLRGLPRAAVGQQGPVAQAVPHQVGDGDAQQAVACGKLRQLRRAGHGPILVVVHHLRQRAGGEAARQEGQVHARLGVPGPLQHATLGVGSGGHGVEAGVTRALASGQGPGPTRPPGRG</sequence>
<evidence type="ECO:0000313" key="1">
    <source>
        <dbReference type="EMBL" id="RMZ57723.1"/>
    </source>
</evidence>
<dbReference type="Proteomes" id="UP000279271">
    <property type="component" value="Unassembled WGS sequence"/>
</dbReference>
<protein>
    <submittedName>
        <fullName evidence="1">Uncharacterized protein</fullName>
    </submittedName>
</protein>
<gene>
    <name evidence="1" type="ORF">APUTEX25_001700</name>
</gene>
<feature type="non-terminal residue" evidence="1">
    <location>
        <position position="119"/>
    </location>
</feature>